<gene>
    <name evidence="1" type="primary">HaOG215765</name>
    <name evidence="1" type="ORF">B5X24_HaOG215765</name>
</gene>
<protein>
    <recommendedName>
        <fullName evidence="3">Ubiquitin-like domain-containing protein</fullName>
    </recommendedName>
</protein>
<evidence type="ECO:0000313" key="2">
    <source>
        <dbReference type="Proteomes" id="UP000249218"/>
    </source>
</evidence>
<sequence length="133" mass="15814">MVKHKEDSESEDADAACEPRFRVRVCMQRVFRDERARAYVCVSPRRRVAWLQRRLRRLFRLPPHRLLSRGHLLPPDEPLALLDRDDPVECVPPTPPARRARRRQCSLHCPFQGGSCFHESRHGARRRRFVRSR</sequence>
<accession>A0A2W1AZK2</accession>
<proteinExistence type="predicted"/>
<evidence type="ECO:0000313" key="1">
    <source>
        <dbReference type="EMBL" id="PZC70509.1"/>
    </source>
</evidence>
<dbReference type="AlphaFoldDB" id="A0A2W1AZK2"/>
<dbReference type="Proteomes" id="UP000249218">
    <property type="component" value="Unassembled WGS sequence"/>
</dbReference>
<dbReference type="EMBL" id="KZ150569">
    <property type="protein sequence ID" value="PZC70509.1"/>
    <property type="molecule type" value="Genomic_DNA"/>
</dbReference>
<organism evidence="1 2">
    <name type="scientific">Helicoverpa armigera</name>
    <name type="common">Cotton bollworm</name>
    <name type="synonym">Heliothis armigera</name>
    <dbReference type="NCBI Taxonomy" id="29058"/>
    <lineage>
        <taxon>Eukaryota</taxon>
        <taxon>Metazoa</taxon>
        <taxon>Ecdysozoa</taxon>
        <taxon>Arthropoda</taxon>
        <taxon>Hexapoda</taxon>
        <taxon>Insecta</taxon>
        <taxon>Pterygota</taxon>
        <taxon>Neoptera</taxon>
        <taxon>Endopterygota</taxon>
        <taxon>Lepidoptera</taxon>
        <taxon>Glossata</taxon>
        <taxon>Ditrysia</taxon>
        <taxon>Noctuoidea</taxon>
        <taxon>Noctuidae</taxon>
        <taxon>Heliothinae</taxon>
        <taxon>Helicoverpa</taxon>
    </lineage>
</organism>
<keyword evidence="2" id="KW-1185">Reference proteome</keyword>
<evidence type="ECO:0008006" key="3">
    <source>
        <dbReference type="Google" id="ProtNLM"/>
    </source>
</evidence>
<dbReference type="OrthoDB" id="7453349at2759"/>
<name>A0A2W1AZK2_HELAM</name>
<reference evidence="1 2" key="1">
    <citation type="journal article" date="2017" name="BMC Biol.">
        <title>Genomic innovations, transcriptional plasticity and gene loss underlying the evolution and divergence of two highly polyphagous and invasive Helicoverpa pest species.</title>
        <authorList>
            <person name="Pearce S.L."/>
            <person name="Clarke D.F."/>
            <person name="East P.D."/>
            <person name="Elfekih S."/>
            <person name="Gordon K.H."/>
            <person name="Jermiin L.S."/>
            <person name="McGaughran A."/>
            <person name="Oakeshott J.G."/>
            <person name="Papanikolaou A."/>
            <person name="Perera O.P."/>
            <person name="Rane R.V."/>
            <person name="Richards S."/>
            <person name="Tay W.T."/>
            <person name="Walsh T.K."/>
            <person name="Anderson A."/>
            <person name="Anderson C.J."/>
            <person name="Asgari S."/>
            <person name="Board P.G."/>
            <person name="Bretschneider A."/>
            <person name="Campbell P.M."/>
            <person name="Chertemps T."/>
            <person name="Christeller J.T."/>
            <person name="Coppin C.W."/>
            <person name="Downes S.J."/>
            <person name="Duan G."/>
            <person name="Farnsworth C.A."/>
            <person name="Good R.T."/>
            <person name="Han L.B."/>
            <person name="Han Y.C."/>
            <person name="Hatje K."/>
            <person name="Horne I."/>
            <person name="Huang Y.P."/>
            <person name="Hughes D.S."/>
            <person name="Jacquin-Joly E."/>
            <person name="James W."/>
            <person name="Jhangiani S."/>
            <person name="Kollmar M."/>
            <person name="Kuwar S.S."/>
            <person name="Li S."/>
            <person name="Liu N.Y."/>
            <person name="Maibeche M.T."/>
            <person name="Miller J.R."/>
            <person name="Montagne N."/>
            <person name="Perry T."/>
            <person name="Qu J."/>
            <person name="Song S.V."/>
            <person name="Sutton G.G."/>
            <person name="Vogel H."/>
            <person name="Walenz B.P."/>
            <person name="Xu W."/>
            <person name="Zhang H.J."/>
            <person name="Zou Z."/>
            <person name="Batterham P."/>
            <person name="Edwards O.R."/>
            <person name="Feyereisen R."/>
            <person name="Gibbs R.A."/>
            <person name="Heckel D.G."/>
            <person name="McGrath A."/>
            <person name="Robin C."/>
            <person name="Scherer S.E."/>
            <person name="Worley K.C."/>
            <person name="Wu Y.D."/>
        </authorList>
    </citation>
    <scope>NUCLEOTIDE SEQUENCE [LARGE SCALE GENOMIC DNA]</scope>
    <source>
        <strain evidence="1">Harm_GR_Male_#8</strain>
        <tissue evidence="1">Whole organism</tissue>
    </source>
</reference>